<reference evidence="2" key="1">
    <citation type="journal article" date="2023" name="Nat. Plants">
        <title>Single-cell RNA sequencing provides a high-resolution roadmap for understanding the multicellular compartmentation of specialized metabolism.</title>
        <authorList>
            <person name="Sun S."/>
            <person name="Shen X."/>
            <person name="Li Y."/>
            <person name="Li Y."/>
            <person name="Wang S."/>
            <person name="Li R."/>
            <person name="Zhang H."/>
            <person name="Shen G."/>
            <person name="Guo B."/>
            <person name="Wei J."/>
            <person name="Xu J."/>
            <person name="St-Pierre B."/>
            <person name="Chen S."/>
            <person name="Sun C."/>
        </authorList>
    </citation>
    <scope>NUCLEOTIDE SEQUENCE [LARGE SCALE GENOMIC DNA]</scope>
</reference>
<keyword evidence="2" id="KW-1185">Reference proteome</keyword>
<sequence>MVLFNYAVHEAVDEVGIRTELRVAEGGELELRRGLGMGGGRRMLTPFQVCLACRCCVSGSEPAMCSTMPCCFGIDCQLPNKPFGVCALVPKTCTCTSCAI</sequence>
<dbReference type="EMBL" id="CM044705">
    <property type="protein sequence ID" value="KAI5662883.1"/>
    <property type="molecule type" value="Genomic_DNA"/>
</dbReference>
<protein>
    <submittedName>
        <fullName evidence="1">Uncharacterized protein</fullName>
    </submittedName>
</protein>
<evidence type="ECO:0000313" key="1">
    <source>
        <dbReference type="EMBL" id="KAI5662883.1"/>
    </source>
</evidence>
<accession>A0ACC0ASG1</accession>
<proteinExistence type="predicted"/>
<dbReference type="Proteomes" id="UP001060085">
    <property type="component" value="Linkage Group LG05"/>
</dbReference>
<organism evidence="1 2">
    <name type="scientific">Catharanthus roseus</name>
    <name type="common">Madagascar periwinkle</name>
    <name type="synonym">Vinca rosea</name>
    <dbReference type="NCBI Taxonomy" id="4058"/>
    <lineage>
        <taxon>Eukaryota</taxon>
        <taxon>Viridiplantae</taxon>
        <taxon>Streptophyta</taxon>
        <taxon>Embryophyta</taxon>
        <taxon>Tracheophyta</taxon>
        <taxon>Spermatophyta</taxon>
        <taxon>Magnoliopsida</taxon>
        <taxon>eudicotyledons</taxon>
        <taxon>Gunneridae</taxon>
        <taxon>Pentapetalae</taxon>
        <taxon>asterids</taxon>
        <taxon>lamiids</taxon>
        <taxon>Gentianales</taxon>
        <taxon>Apocynaceae</taxon>
        <taxon>Rauvolfioideae</taxon>
        <taxon>Vinceae</taxon>
        <taxon>Catharanthinae</taxon>
        <taxon>Catharanthus</taxon>
    </lineage>
</organism>
<evidence type="ECO:0000313" key="2">
    <source>
        <dbReference type="Proteomes" id="UP001060085"/>
    </source>
</evidence>
<name>A0ACC0ASG1_CATRO</name>
<comment type="caution">
    <text evidence="1">The sequence shown here is derived from an EMBL/GenBank/DDBJ whole genome shotgun (WGS) entry which is preliminary data.</text>
</comment>
<gene>
    <name evidence="1" type="ORF">M9H77_22206</name>
</gene>